<evidence type="ECO:0000313" key="1">
    <source>
        <dbReference type="EMBL" id="CAG5092535.1"/>
    </source>
</evidence>
<accession>A0A8J2HDJ9</accession>
<proteinExistence type="predicted"/>
<keyword evidence="2" id="KW-1185">Reference proteome</keyword>
<dbReference type="AlphaFoldDB" id="A0A8J2HDJ9"/>
<dbReference type="EMBL" id="CAJNRD030001120">
    <property type="protein sequence ID" value="CAG5092535.1"/>
    <property type="molecule type" value="Genomic_DNA"/>
</dbReference>
<organism evidence="1 2">
    <name type="scientific">Cotesia congregata</name>
    <name type="common">Parasitoid wasp</name>
    <name type="synonym">Apanteles congregatus</name>
    <dbReference type="NCBI Taxonomy" id="51543"/>
    <lineage>
        <taxon>Eukaryota</taxon>
        <taxon>Metazoa</taxon>
        <taxon>Ecdysozoa</taxon>
        <taxon>Arthropoda</taxon>
        <taxon>Hexapoda</taxon>
        <taxon>Insecta</taxon>
        <taxon>Pterygota</taxon>
        <taxon>Neoptera</taxon>
        <taxon>Endopterygota</taxon>
        <taxon>Hymenoptera</taxon>
        <taxon>Apocrita</taxon>
        <taxon>Ichneumonoidea</taxon>
        <taxon>Braconidae</taxon>
        <taxon>Microgastrinae</taxon>
        <taxon>Cotesia</taxon>
    </lineage>
</organism>
<reference evidence="1" key="1">
    <citation type="submission" date="2021-04" db="EMBL/GenBank/DDBJ databases">
        <authorList>
            <person name="Chebbi M.A.C M."/>
        </authorList>
    </citation>
    <scope>NUCLEOTIDE SEQUENCE</scope>
</reference>
<dbReference type="Proteomes" id="UP000786811">
    <property type="component" value="Unassembled WGS sequence"/>
</dbReference>
<evidence type="ECO:0000313" key="2">
    <source>
        <dbReference type="Proteomes" id="UP000786811"/>
    </source>
</evidence>
<comment type="caution">
    <text evidence="1">The sequence shown here is derived from an EMBL/GenBank/DDBJ whole genome shotgun (WGS) entry which is preliminary data.</text>
</comment>
<name>A0A8J2HDJ9_COTCN</name>
<gene>
    <name evidence="1" type="ORF">HICCMSTLAB_LOCUS6204</name>
</gene>
<sequence length="49" mass="5524">MGFERIITCQPALAEWTEYQGVVEREAGESLDRPSTSLIIFPFMVNFSG</sequence>
<protein>
    <submittedName>
        <fullName evidence="1">Cc_bv9.8_32.11b_pseudo</fullName>
    </submittedName>
</protein>